<dbReference type="InterPro" id="IPR036322">
    <property type="entry name" value="WD40_repeat_dom_sf"/>
</dbReference>
<dbReference type="InterPro" id="IPR001680">
    <property type="entry name" value="WD40_rpt"/>
</dbReference>
<dbReference type="InterPro" id="IPR027417">
    <property type="entry name" value="P-loop_NTPase"/>
</dbReference>
<evidence type="ECO:0000313" key="7">
    <source>
        <dbReference type="EnsemblPlants" id="KEH28852"/>
    </source>
</evidence>
<evidence type="ECO:0000256" key="2">
    <source>
        <dbReference type="ARBA" id="ARBA00022737"/>
    </source>
</evidence>
<dbReference type="InterPro" id="IPR035897">
    <property type="entry name" value="Toll_tir_struct_dom_sf"/>
</dbReference>
<evidence type="ECO:0000256" key="3">
    <source>
        <dbReference type="PROSITE-ProRule" id="PRU00221"/>
    </source>
</evidence>
<dbReference type="Gene3D" id="3.40.50.10140">
    <property type="entry name" value="Toll/interleukin-1 receptor homology (TIR) domain"/>
    <property type="match status" value="1"/>
</dbReference>
<dbReference type="EMBL" id="CM001220">
    <property type="protein sequence ID" value="KEH28852.1"/>
    <property type="molecule type" value="Genomic_DNA"/>
</dbReference>
<feature type="repeat" description="WD" evidence="3">
    <location>
        <begin position="73"/>
        <end position="106"/>
    </location>
</feature>
<dbReference type="AlphaFoldDB" id="A0A072UGT0"/>
<dbReference type="PROSITE" id="PS00678">
    <property type="entry name" value="WD_REPEATS_1"/>
    <property type="match status" value="1"/>
</dbReference>
<dbReference type="PANTHER" id="PTHR11017">
    <property type="entry name" value="LEUCINE-RICH REPEAT-CONTAINING PROTEIN"/>
    <property type="match status" value="1"/>
</dbReference>
<dbReference type="PROSITE" id="PS50294">
    <property type="entry name" value="WD_REPEATS_REGION"/>
    <property type="match status" value="1"/>
</dbReference>
<dbReference type="Gene3D" id="2.130.10.10">
    <property type="entry name" value="YVTN repeat-like/Quinoprotein amine dehydrogenase"/>
    <property type="match status" value="1"/>
</dbReference>
<keyword evidence="8" id="KW-1185">Reference proteome</keyword>
<dbReference type="Pfam" id="PF00931">
    <property type="entry name" value="NB-ARC"/>
    <property type="match status" value="1"/>
</dbReference>
<keyword evidence="1 3" id="KW-0853">WD repeat</keyword>
<proteinExistence type="predicted"/>
<reference evidence="7" key="3">
    <citation type="submission" date="2015-04" db="UniProtKB">
        <authorList>
            <consortium name="EnsemblPlants"/>
        </authorList>
    </citation>
    <scope>IDENTIFICATION</scope>
    <source>
        <strain evidence="7">cv. Jemalong A17</strain>
    </source>
</reference>
<feature type="domain" description="NB-ARC" evidence="4">
    <location>
        <begin position="214"/>
        <end position="312"/>
    </location>
</feature>
<feature type="domain" description="TIR" evidence="5">
    <location>
        <begin position="118"/>
        <end position="196"/>
    </location>
</feature>
<dbReference type="GO" id="GO:0007165">
    <property type="term" value="P:signal transduction"/>
    <property type="evidence" value="ECO:0007669"/>
    <property type="project" value="InterPro"/>
</dbReference>
<dbReference type="PANTHER" id="PTHR11017:SF271">
    <property type="entry name" value="DISEASE RESISTANCE PROTEIN (TIR-NBS-LRR CLASS) FAMILY"/>
    <property type="match status" value="1"/>
</dbReference>
<dbReference type="Gene3D" id="3.40.50.300">
    <property type="entry name" value="P-loop containing nucleotide triphosphate hydrolases"/>
    <property type="match status" value="1"/>
</dbReference>
<evidence type="ECO:0000259" key="5">
    <source>
        <dbReference type="Pfam" id="PF01582"/>
    </source>
</evidence>
<gene>
    <name evidence="6" type="ordered locus">MTR_4g415070</name>
</gene>
<dbReference type="InterPro" id="IPR019775">
    <property type="entry name" value="WD40_repeat_CS"/>
</dbReference>
<name>A0A072UGT0_MEDTR</name>
<reference evidence="6 8" key="2">
    <citation type="journal article" date="2014" name="BMC Genomics">
        <title>An improved genome release (version Mt4.0) for the model legume Medicago truncatula.</title>
        <authorList>
            <person name="Tang H."/>
            <person name="Krishnakumar V."/>
            <person name="Bidwell S."/>
            <person name="Rosen B."/>
            <person name="Chan A."/>
            <person name="Zhou S."/>
            <person name="Gentzbittel L."/>
            <person name="Childs K.L."/>
            <person name="Yandell M."/>
            <person name="Gundlach H."/>
            <person name="Mayer K.F."/>
            <person name="Schwartz D.C."/>
            <person name="Town C.D."/>
        </authorList>
    </citation>
    <scope>GENOME REANNOTATION</scope>
    <source>
        <strain evidence="6">A17</strain>
        <strain evidence="7 8">cv. Jemalong A17</strain>
    </source>
</reference>
<dbReference type="GO" id="GO:0043531">
    <property type="term" value="F:ADP binding"/>
    <property type="evidence" value="ECO:0007669"/>
    <property type="project" value="InterPro"/>
</dbReference>
<dbReference type="SMART" id="SM00320">
    <property type="entry name" value="WD40"/>
    <property type="match status" value="1"/>
</dbReference>
<dbReference type="GO" id="GO:0006952">
    <property type="term" value="P:defense response"/>
    <property type="evidence" value="ECO:0007669"/>
    <property type="project" value="InterPro"/>
</dbReference>
<evidence type="ECO:0000256" key="1">
    <source>
        <dbReference type="ARBA" id="ARBA00022574"/>
    </source>
</evidence>
<dbReference type="InterPro" id="IPR044974">
    <property type="entry name" value="Disease_R_plants"/>
</dbReference>
<accession>A0A072UGT0</accession>
<reference evidence="6 8" key="1">
    <citation type="journal article" date="2011" name="Nature">
        <title>The Medicago genome provides insight into the evolution of rhizobial symbioses.</title>
        <authorList>
            <person name="Young N.D."/>
            <person name="Debelle F."/>
            <person name="Oldroyd G.E."/>
            <person name="Geurts R."/>
            <person name="Cannon S.B."/>
            <person name="Udvardi M.K."/>
            <person name="Benedito V.A."/>
            <person name="Mayer K.F."/>
            <person name="Gouzy J."/>
            <person name="Schoof H."/>
            <person name="Van de Peer Y."/>
            <person name="Proost S."/>
            <person name="Cook D.R."/>
            <person name="Meyers B.C."/>
            <person name="Spannagl M."/>
            <person name="Cheung F."/>
            <person name="De Mita S."/>
            <person name="Krishnakumar V."/>
            <person name="Gundlach H."/>
            <person name="Zhou S."/>
            <person name="Mudge J."/>
            <person name="Bharti A.K."/>
            <person name="Murray J.D."/>
            <person name="Naoumkina M.A."/>
            <person name="Rosen B."/>
            <person name="Silverstein K.A."/>
            <person name="Tang H."/>
            <person name="Rombauts S."/>
            <person name="Zhao P.X."/>
            <person name="Zhou P."/>
            <person name="Barbe V."/>
            <person name="Bardou P."/>
            <person name="Bechner M."/>
            <person name="Bellec A."/>
            <person name="Berger A."/>
            <person name="Berges H."/>
            <person name="Bidwell S."/>
            <person name="Bisseling T."/>
            <person name="Choisne N."/>
            <person name="Couloux A."/>
            <person name="Denny R."/>
            <person name="Deshpande S."/>
            <person name="Dai X."/>
            <person name="Doyle J.J."/>
            <person name="Dudez A.M."/>
            <person name="Farmer A.D."/>
            <person name="Fouteau S."/>
            <person name="Franken C."/>
            <person name="Gibelin C."/>
            <person name="Gish J."/>
            <person name="Goldstein S."/>
            <person name="Gonzalez A.J."/>
            <person name="Green P.J."/>
            <person name="Hallab A."/>
            <person name="Hartog M."/>
            <person name="Hua A."/>
            <person name="Humphray S.J."/>
            <person name="Jeong D.H."/>
            <person name="Jing Y."/>
            <person name="Jocker A."/>
            <person name="Kenton S.M."/>
            <person name="Kim D.J."/>
            <person name="Klee K."/>
            <person name="Lai H."/>
            <person name="Lang C."/>
            <person name="Lin S."/>
            <person name="Macmil S.L."/>
            <person name="Magdelenat G."/>
            <person name="Matthews L."/>
            <person name="McCorrison J."/>
            <person name="Monaghan E.L."/>
            <person name="Mun J.H."/>
            <person name="Najar F.Z."/>
            <person name="Nicholson C."/>
            <person name="Noirot C."/>
            <person name="O'Bleness M."/>
            <person name="Paule C.R."/>
            <person name="Poulain J."/>
            <person name="Prion F."/>
            <person name="Qin B."/>
            <person name="Qu C."/>
            <person name="Retzel E.F."/>
            <person name="Riddle C."/>
            <person name="Sallet E."/>
            <person name="Samain S."/>
            <person name="Samson N."/>
            <person name="Sanders I."/>
            <person name="Saurat O."/>
            <person name="Scarpelli C."/>
            <person name="Schiex T."/>
            <person name="Segurens B."/>
            <person name="Severin A.J."/>
            <person name="Sherrier D.J."/>
            <person name="Shi R."/>
            <person name="Sims S."/>
            <person name="Singer S.R."/>
            <person name="Sinharoy S."/>
            <person name="Sterck L."/>
            <person name="Viollet A."/>
            <person name="Wang B.B."/>
            <person name="Wang K."/>
            <person name="Wang M."/>
            <person name="Wang X."/>
            <person name="Warfsmann J."/>
            <person name="Weissenbach J."/>
            <person name="White D.D."/>
            <person name="White J.D."/>
            <person name="Wiley G.B."/>
            <person name="Wincker P."/>
            <person name="Xing Y."/>
            <person name="Yang L."/>
            <person name="Yao Z."/>
            <person name="Ying F."/>
            <person name="Zhai J."/>
            <person name="Zhou L."/>
            <person name="Zuber A."/>
            <person name="Denarie J."/>
            <person name="Dixon R.A."/>
            <person name="May G.D."/>
            <person name="Schwartz D.C."/>
            <person name="Rogers J."/>
            <person name="Quetier F."/>
            <person name="Town C.D."/>
            <person name="Roe B.A."/>
        </authorList>
    </citation>
    <scope>NUCLEOTIDE SEQUENCE [LARGE SCALE GENOMIC DNA]</scope>
    <source>
        <strain evidence="6">A17</strain>
        <strain evidence="7 8">cv. Jemalong A17</strain>
    </source>
</reference>
<evidence type="ECO:0000313" key="8">
    <source>
        <dbReference type="Proteomes" id="UP000002051"/>
    </source>
</evidence>
<dbReference type="InterPro" id="IPR002182">
    <property type="entry name" value="NB-ARC"/>
</dbReference>
<dbReference type="SUPFAM" id="SSF52200">
    <property type="entry name" value="Toll/Interleukin receptor TIR domain"/>
    <property type="match status" value="1"/>
</dbReference>
<evidence type="ECO:0000259" key="4">
    <source>
        <dbReference type="Pfam" id="PF00931"/>
    </source>
</evidence>
<protein>
    <submittedName>
        <fullName evidence="6">NB-ARC domain protein</fullName>
    </submittedName>
</protein>
<dbReference type="HOGENOM" id="CLU_869775_0_0_1"/>
<dbReference type="SUPFAM" id="SSF52540">
    <property type="entry name" value="P-loop containing nucleoside triphosphate hydrolases"/>
    <property type="match status" value="1"/>
</dbReference>
<sequence length="320" mass="36037">MRLSIDRGWSCCSTVFKYGDGFFPDEENIRDEFEYETQYDFSGLKEDEYWSTSPEHNQLCLWQYPSMTKVGGLDPHTSRVLHLSQSSDGLTVVSSGGDETLRFWDIFGPPATDTIESSVLAVLPVFYDIYPSDVRHQTGEFGEAFQKALNKVLKGDEFMVPKWRDALRDAAGLAGFVVLNSRNESEVIKGIVENITRLFDKIDLFIVDNPVGVESQVQDMIKLLDTHQSKDVLLIGMWGMGGIGKSTVAKAIYNKIGRNFEGRSFLANIREVGEQVSGQQHLQKQLIDDIFKETTTKIQNIESGKSILKERLCHKSSPCT</sequence>
<dbReference type="InterPro" id="IPR000157">
    <property type="entry name" value="TIR_dom"/>
</dbReference>
<dbReference type="EnsemblPlants" id="KEH28852">
    <property type="protein sequence ID" value="KEH28852"/>
    <property type="gene ID" value="MTR_4g415070"/>
</dbReference>
<dbReference type="InterPro" id="IPR015943">
    <property type="entry name" value="WD40/YVTN_repeat-like_dom_sf"/>
</dbReference>
<evidence type="ECO:0000313" key="6">
    <source>
        <dbReference type="EMBL" id="KEH28852.1"/>
    </source>
</evidence>
<keyword evidence="2" id="KW-0677">Repeat</keyword>
<dbReference type="Pfam" id="PF01582">
    <property type="entry name" value="TIR"/>
    <property type="match status" value="1"/>
</dbReference>
<dbReference type="SUPFAM" id="SSF50978">
    <property type="entry name" value="WD40 repeat-like"/>
    <property type="match status" value="1"/>
</dbReference>
<organism evidence="6 8">
    <name type="scientific">Medicago truncatula</name>
    <name type="common">Barrel medic</name>
    <name type="synonym">Medicago tribuloides</name>
    <dbReference type="NCBI Taxonomy" id="3880"/>
    <lineage>
        <taxon>Eukaryota</taxon>
        <taxon>Viridiplantae</taxon>
        <taxon>Streptophyta</taxon>
        <taxon>Embryophyta</taxon>
        <taxon>Tracheophyta</taxon>
        <taxon>Spermatophyta</taxon>
        <taxon>Magnoliopsida</taxon>
        <taxon>eudicotyledons</taxon>
        <taxon>Gunneridae</taxon>
        <taxon>Pentapetalae</taxon>
        <taxon>rosids</taxon>
        <taxon>fabids</taxon>
        <taxon>Fabales</taxon>
        <taxon>Fabaceae</taxon>
        <taxon>Papilionoideae</taxon>
        <taxon>50 kb inversion clade</taxon>
        <taxon>NPAAA clade</taxon>
        <taxon>Hologalegina</taxon>
        <taxon>IRL clade</taxon>
        <taxon>Trifolieae</taxon>
        <taxon>Medicago</taxon>
    </lineage>
</organism>
<dbReference type="PROSITE" id="PS50082">
    <property type="entry name" value="WD_REPEATS_2"/>
    <property type="match status" value="1"/>
</dbReference>
<dbReference type="Proteomes" id="UP000002051">
    <property type="component" value="Chromosome 4"/>
</dbReference>